<keyword evidence="6" id="KW-1185">Reference proteome</keyword>
<keyword evidence="2" id="KW-0238">DNA-binding</keyword>
<keyword evidence="3" id="KW-0804">Transcription</keyword>
<dbReference type="Proteomes" id="UP000752297">
    <property type="component" value="Unassembled WGS sequence"/>
</dbReference>
<gene>
    <name evidence="5" type="ORF">KUG47_05635</name>
</gene>
<comment type="caution">
    <text evidence="5">The sequence shown here is derived from an EMBL/GenBank/DDBJ whole genome shotgun (WGS) entry which is preliminary data.</text>
</comment>
<evidence type="ECO:0000313" key="5">
    <source>
        <dbReference type="EMBL" id="MBV2142975.1"/>
    </source>
</evidence>
<dbReference type="PROSITE" id="PS50943">
    <property type="entry name" value="HTH_CROC1"/>
    <property type="match status" value="1"/>
</dbReference>
<dbReference type="GO" id="GO:0003700">
    <property type="term" value="F:DNA-binding transcription factor activity"/>
    <property type="evidence" value="ECO:0007669"/>
    <property type="project" value="TreeGrafter"/>
</dbReference>
<dbReference type="RefSeq" id="WP_217676998.1">
    <property type="nucleotide sequence ID" value="NZ_JAHRVA010000002.1"/>
</dbReference>
<dbReference type="SMART" id="SM00530">
    <property type="entry name" value="HTH_XRE"/>
    <property type="match status" value="1"/>
</dbReference>
<dbReference type="PANTHER" id="PTHR46797">
    <property type="entry name" value="HTH-TYPE TRANSCRIPTIONAL REGULATOR"/>
    <property type="match status" value="1"/>
</dbReference>
<proteinExistence type="predicted"/>
<dbReference type="PANTHER" id="PTHR46797:SF23">
    <property type="entry name" value="HTH-TYPE TRANSCRIPTIONAL REGULATOR SUTR"/>
    <property type="match status" value="1"/>
</dbReference>
<sequence length="72" mass="7871">MEDVCAILARNIKAARGLLGWSQEELADRAEIDRTYISGVERQVRNPTITVVAKLAKALGTTTADLLTDRSN</sequence>
<evidence type="ECO:0000259" key="4">
    <source>
        <dbReference type="PROSITE" id="PS50943"/>
    </source>
</evidence>
<dbReference type="Gene3D" id="1.10.260.40">
    <property type="entry name" value="lambda repressor-like DNA-binding domains"/>
    <property type="match status" value="1"/>
</dbReference>
<dbReference type="InterPro" id="IPR050807">
    <property type="entry name" value="TransReg_Diox_bact_type"/>
</dbReference>
<feature type="domain" description="HTH cro/C1-type" evidence="4">
    <location>
        <begin position="12"/>
        <end position="66"/>
    </location>
</feature>
<dbReference type="SUPFAM" id="SSF47413">
    <property type="entry name" value="lambda repressor-like DNA-binding domains"/>
    <property type="match status" value="1"/>
</dbReference>
<dbReference type="AlphaFoldDB" id="A0A949PMD3"/>
<evidence type="ECO:0000256" key="2">
    <source>
        <dbReference type="ARBA" id="ARBA00023125"/>
    </source>
</evidence>
<dbReference type="EMBL" id="JAHRVA010000002">
    <property type="protein sequence ID" value="MBV2142975.1"/>
    <property type="molecule type" value="Genomic_DNA"/>
</dbReference>
<dbReference type="GO" id="GO:0003677">
    <property type="term" value="F:DNA binding"/>
    <property type="evidence" value="ECO:0007669"/>
    <property type="project" value="UniProtKB-KW"/>
</dbReference>
<dbReference type="InterPro" id="IPR010982">
    <property type="entry name" value="Lambda_DNA-bd_dom_sf"/>
</dbReference>
<organism evidence="5 6">
    <name type="scientific">Falsochrobactrum tianjinense</name>
    <dbReference type="NCBI Taxonomy" id="2706015"/>
    <lineage>
        <taxon>Bacteria</taxon>
        <taxon>Pseudomonadati</taxon>
        <taxon>Pseudomonadota</taxon>
        <taxon>Alphaproteobacteria</taxon>
        <taxon>Hyphomicrobiales</taxon>
        <taxon>Brucellaceae</taxon>
        <taxon>Falsochrobactrum</taxon>
    </lineage>
</organism>
<reference evidence="5 6" key="1">
    <citation type="submission" date="2021-06" db="EMBL/GenBank/DDBJ databases">
        <title>Falsochrobactrum tianjin sp.nov., a new petroleum-degrading bacteria isolated from oily soils.</title>
        <authorList>
            <person name="Chen G."/>
            <person name="Chen H."/>
            <person name="Tian J."/>
            <person name="Qing J."/>
            <person name="Zhong L."/>
            <person name="Ma W."/>
            <person name="Song Y."/>
            <person name="Cui X."/>
            <person name="Yan B."/>
        </authorList>
    </citation>
    <scope>NUCLEOTIDE SEQUENCE [LARGE SCALE GENOMIC DNA]</scope>
    <source>
        <strain evidence="5 6">TDYN1</strain>
    </source>
</reference>
<dbReference type="Pfam" id="PF01381">
    <property type="entry name" value="HTH_3"/>
    <property type="match status" value="1"/>
</dbReference>
<evidence type="ECO:0000256" key="3">
    <source>
        <dbReference type="ARBA" id="ARBA00023163"/>
    </source>
</evidence>
<evidence type="ECO:0000313" key="6">
    <source>
        <dbReference type="Proteomes" id="UP000752297"/>
    </source>
</evidence>
<protein>
    <submittedName>
        <fullName evidence="5">Helix-turn-helix domain-containing protein</fullName>
    </submittedName>
</protein>
<accession>A0A949PMD3</accession>
<dbReference type="CDD" id="cd00093">
    <property type="entry name" value="HTH_XRE"/>
    <property type="match status" value="1"/>
</dbReference>
<keyword evidence="1" id="KW-0805">Transcription regulation</keyword>
<dbReference type="InterPro" id="IPR001387">
    <property type="entry name" value="Cro/C1-type_HTH"/>
</dbReference>
<name>A0A949PMD3_9HYPH</name>
<dbReference type="GO" id="GO:0005829">
    <property type="term" value="C:cytosol"/>
    <property type="evidence" value="ECO:0007669"/>
    <property type="project" value="TreeGrafter"/>
</dbReference>
<evidence type="ECO:0000256" key="1">
    <source>
        <dbReference type="ARBA" id="ARBA00023015"/>
    </source>
</evidence>